<accession>G7NUN2</accession>
<sequence>MTHGGWQGSG</sequence>
<reference evidence="1" key="1">
    <citation type="journal article" date="2011" name="Nat. Biotechnol.">
        <title>Genome sequencing and comparison of two nonhuman primate animal models, the cynomolgus and Chinese rhesus macaques.</title>
        <authorList>
            <person name="Yan G."/>
            <person name="Zhang G."/>
            <person name="Fang X."/>
            <person name="Zhang Y."/>
            <person name="Li C."/>
            <person name="Ling F."/>
            <person name="Cooper D.N."/>
            <person name="Li Q."/>
            <person name="Li Y."/>
            <person name="van Gool A.J."/>
            <person name="Du H."/>
            <person name="Chen J."/>
            <person name="Chen R."/>
            <person name="Zhang P."/>
            <person name="Huang Z."/>
            <person name="Thompson J.R."/>
            <person name="Meng Y."/>
            <person name="Bai Y."/>
            <person name="Wang J."/>
            <person name="Zhuo M."/>
            <person name="Wang T."/>
            <person name="Huang Y."/>
            <person name="Wei L."/>
            <person name="Li J."/>
            <person name="Wang Z."/>
            <person name="Hu H."/>
            <person name="Yang P."/>
            <person name="Le L."/>
            <person name="Stenson P.D."/>
            <person name="Li B."/>
            <person name="Liu X."/>
            <person name="Ball E.V."/>
            <person name="An N."/>
            <person name="Huang Q."/>
            <person name="Zhang Y."/>
            <person name="Fan W."/>
            <person name="Zhang X."/>
            <person name="Li Y."/>
            <person name="Wang W."/>
            <person name="Katze M.G."/>
            <person name="Su B."/>
            <person name="Nielsen R."/>
            <person name="Yang H."/>
            <person name="Wang J."/>
            <person name="Wang X."/>
            <person name="Wang J."/>
        </authorList>
    </citation>
    <scope>NUCLEOTIDE SEQUENCE [LARGE SCALE GENOMIC DNA]</scope>
    <source>
        <strain evidence="1">CE-4</strain>
    </source>
</reference>
<evidence type="ECO:0000313" key="1">
    <source>
        <dbReference type="EMBL" id="EHH50572.1"/>
    </source>
</evidence>
<gene>
    <name evidence="1" type="ORF">EGM_01425</name>
</gene>
<protein>
    <submittedName>
        <fullName evidence="1">Uncharacterized protein</fullName>
    </submittedName>
</protein>
<organism>
    <name type="scientific">Macaca fascicularis</name>
    <name type="common">Crab-eating macaque</name>
    <name type="synonym">Cynomolgus monkey</name>
    <dbReference type="NCBI Taxonomy" id="9541"/>
    <lineage>
        <taxon>Eukaryota</taxon>
        <taxon>Metazoa</taxon>
        <taxon>Chordata</taxon>
        <taxon>Craniata</taxon>
        <taxon>Vertebrata</taxon>
        <taxon>Euteleostomi</taxon>
        <taxon>Mammalia</taxon>
        <taxon>Eutheria</taxon>
        <taxon>Euarchontoglires</taxon>
        <taxon>Primates</taxon>
        <taxon>Haplorrhini</taxon>
        <taxon>Catarrhini</taxon>
        <taxon>Cercopithecidae</taxon>
        <taxon>Cercopithecinae</taxon>
        <taxon>Macaca</taxon>
    </lineage>
</organism>
<proteinExistence type="predicted"/>
<dbReference type="EMBL" id="CM001276">
    <property type="protein sequence ID" value="EHH50572.1"/>
    <property type="molecule type" value="Genomic_DNA"/>
</dbReference>
<feature type="non-terminal residue" evidence="1">
    <location>
        <position position="10"/>
    </location>
</feature>
<dbReference type="Proteomes" id="UP000009130">
    <property type="component" value="Chromosome 1"/>
</dbReference>
<name>G7NUN2_MACFA</name>